<feature type="region of interest" description="Disordered" evidence="2">
    <location>
        <begin position="677"/>
        <end position="750"/>
    </location>
</feature>
<dbReference type="PANTHER" id="PTHR47369">
    <property type="entry name" value="BTB/POZ DOMAIN-CONTAINING PROTEIN"/>
    <property type="match status" value="1"/>
</dbReference>
<feature type="compositionally biased region" description="Low complexity" evidence="2">
    <location>
        <begin position="29"/>
        <end position="40"/>
    </location>
</feature>
<dbReference type="Proteomes" id="UP000298327">
    <property type="component" value="Unassembled WGS sequence"/>
</dbReference>
<evidence type="ECO:0000259" key="3">
    <source>
        <dbReference type="PROSITE" id="PS50097"/>
    </source>
</evidence>
<dbReference type="PANTHER" id="PTHR47369:SF1">
    <property type="entry name" value="BTB_POZ DOMAIN-CONTAINING PROTEIN"/>
    <property type="match status" value="1"/>
</dbReference>
<evidence type="ECO:0000313" key="5">
    <source>
        <dbReference type="Proteomes" id="UP000298327"/>
    </source>
</evidence>
<name>A0A4Y9Y516_9AGAM</name>
<organism evidence="4 5">
    <name type="scientific">Dentipellis fragilis</name>
    <dbReference type="NCBI Taxonomy" id="205917"/>
    <lineage>
        <taxon>Eukaryota</taxon>
        <taxon>Fungi</taxon>
        <taxon>Dikarya</taxon>
        <taxon>Basidiomycota</taxon>
        <taxon>Agaricomycotina</taxon>
        <taxon>Agaricomycetes</taxon>
        <taxon>Russulales</taxon>
        <taxon>Hericiaceae</taxon>
        <taxon>Dentipellis</taxon>
    </lineage>
</organism>
<evidence type="ECO:0000313" key="4">
    <source>
        <dbReference type="EMBL" id="TFY57594.1"/>
    </source>
</evidence>
<dbReference type="Pfam" id="PF09759">
    <property type="entry name" value="Atx10homo_assoc"/>
    <property type="match status" value="1"/>
</dbReference>
<dbReference type="EMBL" id="SEOQ01000739">
    <property type="protein sequence ID" value="TFY57594.1"/>
    <property type="molecule type" value="Genomic_DNA"/>
</dbReference>
<dbReference type="AlphaFoldDB" id="A0A4Y9Y516"/>
<protein>
    <recommendedName>
        <fullName evidence="1">Copper transport protein 86</fullName>
    </recommendedName>
</protein>
<dbReference type="Gene3D" id="3.30.710.10">
    <property type="entry name" value="Potassium Channel Kv1.1, Chain A"/>
    <property type="match status" value="1"/>
</dbReference>
<reference evidence="4 5" key="1">
    <citation type="submission" date="2019-02" db="EMBL/GenBank/DDBJ databases">
        <title>Genome sequencing of the rare red list fungi Dentipellis fragilis.</title>
        <authorList>
            <person name="Buettner E."/>
            <person name="Kellner H."/>
        </authorList>
    </citation>
    <scope>NUCLEOTIDE SEQUENCE [LARGE SCALE GENOMIC DNA]</scope>
    <source>
        <strain evidence="4 5">DSM 105465</strain>
    </source>
</reference>
<feature type="region of interest" description="Disordered" evidence="2">
    <location>
        <begin position="516"/>
        <end position="537"/>
    </location>
</feature>
<dbReference type="OrthoDB" id="6359943at2759"/>
<feature type="compositionally biased region" description="Polar residues" evidence="2">
    <location>
        <begin position="1"/>
        <end position="17"/>
    </location>
</feature>
<comment type="caution">
    <text evidence="4">The sequence shown here is derived from an EMBL/GenBank/DDBJ whole genome shotgun (WGS) entry which is preliminary data.</text>
</comment>
<feature type="region of interest" description="Disordered" evidence="2">
    <location>
        <begin position="483"/>
        <end position="503"/>
    </location>
</feature>
<feature type="compositionally biased region" description="Polar residues" evidence="2">
    <location>
        <begin position="235"/>
        <end position="258"/>
    </location>
</feature>
<accession>A0A4Y9Y516</accession>
<feature type="domain" description="BTB" evidence="3">
    <location>
        <begin position="63"/>
        <end position="130"/>
    </location>
</feature>
<dbReference type="InterPro" id="IPR016024">
    <property type="entry name" value="ARM-type_fold"/>
</dbReference>
<dbReference type="InterPro" id="IPR019156">
    <property type="entry name" value="Ataxin-10_domain"/>
</dbReference>
<feature type="region of interest" description="Disordered" evidence="2">
    <location>
        <begin position="219"/>
        <end position="273"/>
    </location>
</feature>
<feature type="compositionally biased region" description="Polar residues" evidence="2">
    <location>
        <begin position="715"/>
        <end position="738"/>
    </location>
</feature>
<dbReference type="InterPro" id="IPR000210">
    <property type="entry name" value="BTB/POZ_dom"/>
</dbReference>
<dbReference type="InterPro" id="IPR011333">
    <property type="entry name" value="SKP1/BTB/POZ_sf"/>
</dbReference>
<sequence>MIRSPSSERGPSTISQGKSDDTSPRRVHPPSSSLSSSYMLSSSPSSADIQAHIYSSFLERKTADVALRVRGTWEAVYKLHRVVLIQAGFFRSLFTGGFVESADRTSSSRRHPHLIEIVFDDTNITRAAFDSRCRASRDETPAGQQPITPRFLLSLLATAIYLSIPSMASQALSSIVRSVGPYSVKPYLDFATGKGIGPLHEEDLEAAVGLEHVAEPIEPSVSHTGHHTPSPAGPSGSQAKDTSSLTQALESLSVSSDTAAERDHSPHDNDYFVVKKEDPADISSSEDGCSSDHHHAPEMHFHYGAVSDKVGEVATCWLARWGIDMLAYEQLVAKGSKRPAESSAFAGHSHARRSTLPSSWDHAPIAALGPMPSVIPLIWRRGGLSAKWVQALMSSDSLFVRGERERYDMSKAIVELRRAEGILEEEEIVWKTMFTEGIYYQNMTLEDLVCISQDVSPTTGQLYTPLHVIQSAHWNYSLLQHQLTGRPSTTSPPSSPSTKDKELGLAVSSAELTNLISSPSGESEKSKSYWPVPTDSSSRIGDSTGIEGASMDELFELPSAVGSKRAIRTSHSEETFFGLKTDRCLGSACAASDSAAMTRWLPHPPFRFAVEFWDVEALREKSRLHSHTIWYAGSLFNVYVQLVRKKGIQLGVYLHRQSSIDPIPSPSTPFVYRADRMEKEREEARHARSPSSPSSARPSSSPSNQYSSSGLPIVQRSTTPTSSHSVGHSPSQGQTLPATGTPIMPAQPYRDPRPAVSAYFTISCASATGNSLTKFTSAPDVFSVSQSWGWKSSSLRTEEYLEVGGKDGLPVSPIPAEKEPTLPPETSATMELSGQLTSLFLALSGCAQQSIRLAVGSAAERETAGEARADTATLPTEQEPGGEMKALDLQLPSVCKALVLVAQCLVTILLLAEDGGHQSQGNSVGRAVDSGRNTLKAAVLESRMSEGGGAKRGGFIEELTETLRLLDLFLPRLNFGKAIPSKLSSTSPLNALTQVDATGFMYLKRDLVRLLGVLSHGSRAAQDRVRQCGGIPVVLNLCVIDEANPYLREHAIFALRNLLHNNPENQAAVDAIKPMGTWGEDGVLRDA</sequence>
<feature type="region of interest" description="Disordered" evidence="2">
    <location>
        <begin position="1"/>
        <end position="40"/>
    </location>
</feature>
<proteinExistence type="predicted"/>
<dbReference type="STRING" id="205917.A0A4Y9Y516"/>
<dbReference type="PROSITE" id="PS50097">
    <property type="entry name" value="BTB"/>
    <property type="match status" value="1"/>
</dbReference>
<evidence type="ECO:0000256" key="1">
    <source>
        <dbReference type="ARBA" id="ARBA00044805"/>
    </source>
</evidence>
<dbReference type="Gene3D" id="1.25.10.10">
    <property type="entry name" value="Leucine-rich Repeat Variant"/>
    <property type="match status" value="1"/>
</dbReference>
<dbReference type="InterPro" id="IPR011989">
    <property type="entry name" value="ARM-like"/>
</dbReference>
<gene>
    <name evidence="4" type="ORF">EVG20_g8482</name>
</gene>
<feature type="compositionally biased region" description="Basic and acidic residues" evidence="2">
    <location>
        <begin position="677"/>
        <end position="686"/>
    </location>
</feature>
<keyword evidence="5" id="KW-1185">Reference proteome</keyword>
<feature type="compositionally biased region" description="Low complexity" evidence="2">
    <location>
        <begin position="689"/>
        <end position="709"/>
    </location>
</feature>
<feature type="compositionally biased region" description="Basic and acidic residues" evidence="2">
    <location>
        <begin position="259"/>
        <end position="273"/>
    </location>
</feature>
<evidence type="ECO:0000256" key="2">
    <source>
        <dbReference type="SAM" id="MobiDB-lite"/>
    </source>
</evidence>
<dbReference type="SUPFAM" id="SSF48371">
    <property type="entry name" value="ARM repeat"/>
    <property type="match status" value="1"/>
</dbReference>